<sequence length="525" mass="59223">MKMRLSVLACICLASMVPTLTWAQNGVEIGQMVKQTMKESWADIEPIGQDEQGAYYLMIPYSEVISGPVVGDRDFYFALINEHAALVNKKVANFSVDGKESDYEFTQEINGKIMVFSTVEEKKAKTVTFYAQELDKKNLSLTSPKKVVQLSFAKLKRDYERAIFKAEPSRDKSKLLISYSLVNDENSILTFGYVLLDAGMKEMYTWDGSLDMSDGIYMFDQFRVSNKGEVYLLTRFFDNKKDYSKNASLKKTNILSATRSMEYKANYDHRIVRFDSNGGSKIIPVPAEKTFYNALDLGIGADGNLLLIGFYSDNDENLPSGAVCLKVNTKTNTVTETGKKDFGADFLMPSDISIKNVGLAAGKDQFLSYRFILSDIQFNKNGGYTLIGERNVAQQKRNGNVFYTVNHMDDLAVIDVNAAGAITGVYKVEKSQQAVDMEIFNASYFYTEYNGSKYFAFANMGKPNFKENVLVKITPDGKQTKEVMYTTKDAEVTIRPKDCVLYKGKKLIMYGNKNNRYVRWAAKTF</sequence>
<evidence type="ECO:0000313" key="2">
    <source>
        <dbReference type="EMBL" id="MBT1700117.1"/>
    </source>
</evidence>
<feature type="signal peptide" evidence="1">
    <location>
        <begin position="1"/>
        <end position="23"/>
    </location>
</feature>
<dbReference type="EMBL" id="JAHESF010000035">
    <property type="protein sequence ID" value="MBT1700117.1"/>
    <property type="molecule type" value="Genomic_DNA"/>
</dbReference>
<dbReference type="AlphaFoldDB" id="A0AAP2GRY3"/>
<name>A0AAP2GRY3_9BACT</name>
<organism evidence="2 3">
    <name type="scientific">Chryseosolibacter histidini</name>
    <dbReference type="NCBI Taxonomy" id="2782349"/>
    <lineage>
        <taxon>Bacteria</taxon>
        <taxon>Pseudomonadati</taxon>
        <taxon>Bacteroidota</taxon>
        <taxon>Cytophagia</taxon>
        <taxon>Cytophagales</taxon>
        <taxon>Chryseotaleaceae</taxon>
        <taxon>Chryseosolibacter</taxon>
    </lineage>
</organism>
<keyword evidence="3" id="KW-1185">Reference proteome</keyword>
<evidence type="ECO:0000256" key="1">
    <source>
        <dbReference type="SAM" id="SignalP"/>
    </source>
</evidence>
<dbReference type="Proteomes" id="UP001319200">
    <property type="component" value="Unassembled WGS sequence"/>
</dbReference>
<keyword evidence="1" id="KW-0732">Signal</keyword>
<accession>A0AAP2GRY3</accession>
<evidence type="ECO:0000313" key="3">
    <source>
        <dbReference type="Proteomes" id="UP001319200"/>
    </source>
</evidence>
<comment type="caution">
    <text evidence="2">The sequence shown here is derived from an EMBL/GenBank/DDBJ whole genome shotgun (WGS) entry which is preliminary data.</text>
</comment>
<feature type="chain" id="PRO_5043040117" evidence="1">
    <location>
        <begin position="24"/>
        <end position="525"/>
    </location>
</feature>
<protein>
    <submittedName>
        <fullName evidence="2">Uncharacterized protein</fullName>
    </submittedName>
</protein>
<dbReference type="SUPFAM" id="SSF101898">
    <property type="entry name" value="NHL repeat"/>
    <property type="match status" value="1"/>
</dbReference>
<reference evidence="2 3" key="1">
    <citation type="submission" date="2021-05" db="EMBL/GenBank/DDBJ databases">
        <title>A Polyphasic approach of four new species of the genus Ohtaekwangia: Ohtaekwangia histidinii sp. nov., Ohtaekwangia cretensis sp. nov., Ohtaekwangia indiensis sp. nov., Ohtaekwangia reichenbachii sp. nov. from diverse environment.</title>
        <authorList>
            <person name="Octaviana S."/>
        </authorList>
    </citation>
    <scope>NUCLEOTIDE SEQUENCE [LARGE SCALE GENOMIC DNA]</scope>
    <source>
        <strain evidence="2 3">PWU4</strain>
    </source>
</reference>
<dbReference type="RefSeq" id="WP_254168495.1">
    <property type="nucleotide sequence ID" value="NZ_JAHESF010000035.1"/>
</dbReference>
<proteinExistence type="predicted"/>
<gene>
    <name evidence="2" type="ORF">KK083_24730</name>
</gene>